<protein>
    <submittedName>
        <fullName evidence="6">C2H2-type domain-containing protein</fullName>
    </submittedName>
</protein>
<evidence type="ECO:0000256" key="2">
    <source>
        <dbReference type="SAM" id="MobiDB-lite"/>
    </source>
</evidence>
<organism evidence="5 6">
    <name type="scientific">Heligmosomoides polygyrus</name>
    <name type="common">Parasitic roundworm</name>
    <dbReference type="NCBI Taxonomy" id="6339"/>
    <lineage>
        <taxon>Eukaryota</taxon>
        <taxon>Metazoa</taxon>
        <taxon>Ecdysozoa</taxon>
        <taxon>Nematoda</taxon>
        <taxon>Chromadorea</taxon>
        <taxon>Rhabditida</taxon>
        <taxon>Rhabditina</taxon>
        <taxon>Rhabditomorpha</taxon>
        <taxon>Strongyloidea</taxon>
        <taxon>Heligmosomidae</taxon>
        <taxon>Heligmosomoides</taxon>
    </lineage>
</organism>
<accession>A0A3P8DUR8</accession>
<dbReference type="PROSITE" id="PS00028">
    <property type="entry name" value="ZINC_FINGER_C2H2_1"/>
    <property type="match status" value="2"/>
</dbReference>
<keyword evidence="1" id="KW-0479">Metal-binding</keyword>
<sequence length="427" mass="48549">MRMYHYCEEEDIRQLSEDIRRRKFKNNPEFLCDICGRMLFSSKALKNHKRSDHGYYGISNHIVTCPGCPAVFHKQIQLAEHCLEKHSDGGADFTIVRQEFTSMDDCEAWRCDMERKTSTRFTKRGTWSRIDGTITTKYGCNRARGDGDLVDPLEQRQRFRRTERIHKYCPAFFVQNERKDATIDVVACFGHYGHKLVDSSDPPSPPDQSHHDEELEQGAPPAKNLVVELGERKWKVLSETNDDDEGCTVTLNDASCSCDTENYHCERCGACAARFTCSCQDGYPYVIPCVHAHAVATFAEQAIELIGPIRKRLADESIPQTSSAVHLDAAPLSSARSKKPPLILKPTPEEECVKPKTSPKNVDTDNLMRVYRDCQMVGYSLYYSSHGTILLSRVKRLSREQKISPNFVQTSSRGVIWNADHESDIDL</sequence>
<dbReference type="Proteomes" id="UP000050761">
    <property type="component" value="Unassembled WGS sequence"/>
</dbReference>
<dbReference type="WBParaSite" id="HPBE_0002470901-mRNA-1">
    <property type="protein sequence ID" value="HPBE_0002470901-mRNA-1"/>
    <property type="gene ID" value="HPBE_0002470901"/>
</dbReference>
<dbReference type="InterPro" id="IPR013087">
    <property type="entry name" value="Znf_C2H2_type"/>
</dbReference>
<accession>A0A183GPT9</accession>
<dbReference type="Gene3D" id="3.30.160.60">
    <property type="entry name" value="Classic Zinc Finger"/>
    <property type="match status" value="1"/>
</dbReference>
<keyword evidence="1" id="KW-0862">Zinc</keyword>
<evidence type="ECO:0000313" key="5">
    <source>
        <dbReference type="Proteomes" id="UP000050761"/>
    </source>
</evidence>
<dbReference type="OrthoDB" id="5868827at2759"/>
<reference evidence="6" key="2">
    <citation type="submission" date="2019-09" db="UniProtKB">
        <authorList>
            <consortium name="WormBaseParasite"/>
        </authorList>
    </citation>
    <scope>IDENTIFICATION</scope>
</reference>
<evidence type="ECO:0000313" key="4">
    <source>
        <dbReference type="EMBL" id="VDP46830.1"/>
    </source>
</evidence>
<gene>
    <name evidence="4" type="ORF">HPBE_LOCUS24707</name>
</gene>
<keyword evidence="1" id="KW-0863">Zinc-finger</keyword>
<dbReference type="EMBL" id="UZAH01036720">
    <property type="protein sequence ID" value="VDP46830.1"/>
    <property type="molecule type" value="Genomic_DNA"/>
</dbReference>
<proteinExistence type="predicted"/>
<evidence type="ECO:0000259" key="3">
    <source>
        <dbReference type="PROSITE" id="PS50157"/>
    </source>
</evidence>
<dbReference type="PANTHER" id="PTHR33936:SF24">
    <property type="entry name" value="C2H2-TYPE DOMAIN-CONTAINING PROTEIN"/>
    <property type="match status" value="1"/>
</dbReference>
<feature type="domain" description="C2H2-type" evidence="3">
    <location>
        <begin position="30"/>
        <end position="53"/>
    </location>
</feature>
<dbReference type="InterPro" id="IPR052797">
    <property type="entry name" value="RegFact_GeneExpr_CellDeath"/>
</dbReference>
<reference evidence="4 5" key="1">
    <citation type="submission" date="2018-11" db="EMBL/GenBank/DDBJ databases">
        <authorList>
            <consortium name="Pathogen Informatics"/>
        </authorList>
    </citation>
    <scope>NUCLEOTIDE SEQUENCE [LARGE SCALE GENOMIC DNA]</scope>
</reference>
<dbReference type="PANTHER" id="PTHR33936">
    <property type="entry name" value="PROTEIN CBG17840"/>
    <property type="match status" value="1"/>
</dbReference>
<evidence type="ECO:0000256" key="1">
    <source>
        <dbReference type="PROSITE-ProRule" id="PRU00042"/>
    </source>
</evidence>
<dbReference type="AlphaFoldDB" id="A0A183GPT9"/>
<name>A0A183GPT9_HELPZ</name>
<keyword evidence="5" id="KW-1185">Reference proteome</keyword>
<feature type="region of interest" description="Disordered" evidence="2">
    <location>
        <begin position="198"/>
        <end position="221"/>
    </location>
</feature>
<dbReference type="GO" id="GO:0008270">
    <property type="term" value="F:zinc ion binding"/>
    <property type="evidence" value="ECO:0007669"/>
    <property type="project" value="UniProtKB-KW"/>
</dbReference>
<evidence type="ECO:0000313" key="6">
    <source>
        <dbReference type="WBParaSite" id="HPBE_0002470901-mRNA-1"/>
    </source>
</evidence>
<dbReference type="PROSITE" id="PS50157">
    <property type="entry name" value="ZINC_FINGER_C2H2_2"/>
    <property type="match status" value="1"/>
</dbReference>
<dbReference type="SMART" id="SM00355">
    <property type="entry name" value="ZnF_C2H2"/>
    <property type="match status" value="2"/>
</dbReference>